<dbReference type="STRING" id="44252.DJ90_6080"/>
<name>A0A090ZBT3_PAEMA</name>
<comment type="similarity">
    <text evidence="1">Belongs to the ROK (NagC/XylR) family.</text>
</comment>
<evidence type="ECO:0000256" key="1">
    <source>
        <dbReference type="ARBA" id="ARBA00006479"/>
    </source>
</evidence>
<evidence type="ECO:0000313" key="2">
    <source>
        <dbReference type="EMBL" id="KFN07665.1"/>
    </source>
</evidence>
<dbReference type="Gene3D" id="3.30.420.40">
    <property type="match status" value="2"/>
</dbReference>
<dbReference type="Pfam" id="PF00480">
    <property type="entry name" value="ROK"/>
    <property type="match status" value="1"/>
</dbReference>
<dbReference type="PATRIC" id="fig|44252.3.peg.3786"/>
<dbReference type="InterPro" id="IPR043129">
    <property type="entry name" value="ATPase_NBD"/>
</dbReference>
<keyword evidence="3" id="KW-1185">Reference proteome</keyword>
<dbReference type="AlphaFoldDB" id="A0A090ZBT3"/>
<dbReference type="GeneID" id="77010264"/>
<evidence type="ECO:0000313" key="3">
    <source>
        <dbReference type="Proteomes" id="UP000029278"/>
    </source>
</evidence>
<accession>A0A090ZBT3</accession>
<dbReference type="SUPFAM" id="SSF53067">
    <property type="entry name" value="Actin-like ATPase domain"/>
    <property type="match status" value="1"/>
</dbReference>
<proteinExistence type="inferred from homology"/>
<protein>
    <submittedName>
        <fullName evidence="2">ROK family protein</fullName>
    </submittedName>
</protein>
<comment type="caution">
    <text evidence="2">The sequence shown here is derived from an EMBL/GenBank/DDBJ whole genome shotgun (WGS) entry which is preliminary data.</text>
</comment>
<dbReference type="RefSeq" id="WP_164815259.1">
    <property type="nucleotide sequence ID" value="NZ_JBCMVA010000009.1"/>
</dbReference>
<dbReference type="PANTHER" id="PTHR18964">
    <property type="entry name" value="ROK (REPRESSOR, ORF, KINASE) FAMILY"/>
    <property type="match status" value="1"/>
</dbReference>
<dbReference type="HOGENOM" id="CLU_036604_0_2_9"/>
<sequence>MLNESTPEILIAGIDVGGTKTLLILSDLTGKVLSKRKIATSPDADPDVFFQRLIGEIEAMAKETGQGSEAIAGMGFGFPGVVDEETGVLTNAPAFPWVRANVKESIRKFFKGPLYLDNDVNVAAMGEKWRGAAAGAQHFLMVTVGTGIGGALVLNDELYKGSAHSAGELGYFVIEAPAPESAATQAKPEIRFGHFEQTASGTAIGQRARQFFTARERKSPILDLVQGDISRIDAKHVLQAAAQGDEVAWSILEEPVTHMAIGIANAISILNPALVVIGGGVAEAGNVYLDAVRSKVRGFTPIEATIVPAKLGNEAGAIGAVAGAVKRLKTSILGRNQG</sequence>
<dbReference type="PANTHER" id="PTHR18964:SF149">
    <property type="entry name" value="BIFUNCTIONAL UDP-N-ACETYLGLUCOSAMINE 2-EPIMERASE_N-ACETYLMANNOSAMINE KINASE"/>
    <property type="match status" value="1"/>
</dbReference>
<organism evidence="2 3">
    <name type="scientific">Paenibacillus macerans</name>
    <name type="common">Bacillus macerans</name>
    <dbReference type="NCBI Taxonomy" id="44252"/>
    <lineage>
        <taxon>Bacteria</taxon>
        <taxon>Bacillati</taxon>
        <taxon>Bacillota</taxon>
        <taxon>Bacilli</taxon>
        <taxon>Bacillales</taxon>
        <taxon>Paenibacillaceae</taxon>
        <taxon>Paenibacillus</taxon>
    </lineage>
</organism>
<gene>
    <name evidence="2" type="ORF">DJ90_6080</name>
</gene>
<dbReference type="EMBL" id="JMQA01000032">
    <property type="protein sequence ID" value="KFN07665.1"/>
    <property type="molecule type" value="Genomic_DNA"/>
</dbReference>
<dbReference type="Proteomes" id="UP000029278">
    <property type="component" value="Unassembled WGS sequence"/>
</dbReference>
<dbReference type="InterPro" id="IPR000600">
    <property type="entry name" value="ROK"/>
</dbReference>
<reference evidence="2 3" key="1">
    <citation type="submission" date="2014-04" db="EMBL/GenBank/DDBJ databases">
        <authorList>
            <person name="Bishop-Lilly K.A."/>
            <person name="Broomall S.M."/>
            <person name="Chain P.S."/>
            <person name="Chertkov O."/>
            <person name="Coyne S.R."/>
            <person name="Daligault H.E."/>
            <person name="Davenport K.W."/>
            <person name="Erkkila T."/>
            <person name="Frey K.G."/>
            <person name="Gibbons H.S."/>
            <person name="Gu W."/>
            <person name="Jaissle J."/>
            <person name="Johnson S.L."/>
            <person name="Koroleva G.I."/>
            <person name="Ladner J.T."/>
            <person name="Lo C.-C."/>
            <person name="Minogue T.D."/>
            <person name="Munk C."/>
            <person name="Palacios G.F."/>
            <person name="Redden C.L."/>
            <person name="Rosenzweig C.N."/>
            <person name="Scholz M.B."/>
            <person name="Teshima H."/>
            <person name="Xu Y."/>
        </authorList>
    </citation>
    <scope>NUCLEOTIDE SEQUENCE [LARGE SCALE GENOMIC DNA]</scope>
    <source>
        <strain evidence="2 3">8244</strain>
    </source>
</reference>